<name>A0A6B8RX29_9BACL</name>
<feature type="transmembrane region" description="Helical" evidence="7">
    <location>
        <begin position="246"/>
        <end position="270"/>
    </location>
</feature>
<sequence length="278" mass="31437">MLPALVPLTIFWLAPMVYVFYLSFTTWDFMSPVKEFVFLENFSSILHDPAFYKTLKVTLLFSLGSVIPVLVGGLMLALLLDHKLRGTSVYRLFIFMPWVTPTVAISIVWSWIYEPKVGLANSILSVFGLKSIAWLQDSDWALFSVLIVTIWKLLGWAMVFYLVALQNVPPSLKEAAELDGANKYQRFFNITLPVISPTTFFLFIVMLIESLQAYDQINVLTQGGPSGNTRTLLYMYYLAAFDQFNVGYASAIVIVLVIICIVLSLCSMLVSRKMVHHS</sequence>
<proteinExistence type="inferred from homology"/>
<keyword evidence="4 7" id="KW-0812">Transmembrane</keyword>
<keyword evidence="10" id="KW-1185">Reference proteome</keyword>
<comment type="similarity">
    <text evidence="7">Belongs to the binding-protein-dependent transport system permease family.</text>
</comment>
<accession>A0A6B8RX29</accession>
<dbReference type="CDD" id="cd06261">
    <property type="entry name" value="TM_PBP2"/>
    <property type="match status" value="1"/>
</dbReference>
<feature type="transmembrane region" description="Helical" evidence="7">
    <location>
        <begin position="59"/>
        <end position="80"/>
    </location>
</feature>
<comment type="subcellular location">
    <subcellularLocation>
        <location evidence="1 7">Cell membrane</location>
        <topology evidence="1 7">Multi-pass membrane protein</topology>
    </subcellularLocation>
</comment>
<dbReference type="GO" id="GO:0005886">
    <property type="term" value="C:plasma membrane"/>
    <property type="evidence" value="ECO:0007669"/>
    <property type="project" value="UniProtKB-SubCell"/>
</dbReference>
<evidence type="ECO:0000256" key="5">
    <source>
        <dbReference type="ARBA" id="ARBA00022989"/>
    </source>
</evidence>
<evidence type="ECO:0000256" key="4">
    <source>
        <dbReference type="ARBA" id="ARBA00022692"/>
    </source>
</evidence>
<evidence type="ECO:0000256" key="3">
    <source>
        <dbReference type="ARBA" id="ARBA00022475"/>
    </source>
</evidence>
<dbReference type="AlphaFoldDB" id="A0A6B8RX29"/>
<dbReference type="Gene3D" id="1.10.3720.10">
    <property type="entry name" value="MetI-like"/>
    <property type="match status" value="1"/>
</dbReference>
<evidence type="ECO:0000256" key="7">
    <source>
        <dbReference type="RuleBase" id="RU363032"/>
    </source>
</evidence>
<dbReference type="EMBL" id="CP034235">
    <property type="protein sequence ID" value="QGQ99913.1"/>
    <property type="molecule type" value="Genomic_DNA"/>
</dbReference>
<keyword evidence="2 7" id="KW-0813">Transport</keyword>
<dbReference type="KEGG" id="ppsc:EHS13_00890"/>
<dbReference type="InterPro" id="IPR035906">
    <property type="entry name" value="MetI-like_sf"/>
</dbReference>
<dbReference type="PANTHER" id="PTHR30193:SF37">
    <property type="entry name" value="INNER MEMBRANE ABC TRANSPORTER PERMEASE PROTEIN YCJO"/>
    <property type="match status" value="1"/>
</dbReference>
<keyword evidence="3" id="KW-1003">Cell membrane</keyword>
<organism evidence="9 10">
    <name type="scientific">Paenibacillus psychroresistens</name>
    <dbReference type="NCBI Taxonomy" id="1778678"/>
    <lineage>
        <taxon>Bacteria</taxon>
        <taxon>Bacillati</taxon>
        <taxon>Bacillota</taxon>
        <taxon>Bacilli</taxon>
        <taxon>Bacillales</taxon>
        <taxon>Paenibacillaceae</taxon>
        <taxon>Paenibacillus</taxon>
    </lineage>
</organism>
<dbReference type="GO" id="GO:0055085">
    <property type="term" value="P:transmembrane transport"/>
    <property type="evidence" value="ECO:0007669"/>
    <property type="project" value="InterPro"/>
</dbReference>
<keyword evidence="5 7" id="KW-1133">Transmembrane helix</keyword>
<dbReference type="RefSeq" id="WP_155705180.1">
    <property type="nucleotide sequence ID" value="NZ_CP034235.1"/>
</dbReference>
<feature type="domain" description="ABC transmembrane type-1" evidence="8">
    <location>
        <begin position="55"/>
        <end position="267"/>
    </location>
</feature>
<evidence type="ECO:0000313" key="9">
    <source>
        <dbReference type="EMBL" id="QGQ99913.1"/>
    </source>
</evidence>
<dbReference type="SUPFAM" id="SSF161098">
    <property type="entry name" value="MetI-like"/>
    <property type="match status" value="1"/>
</dbReference>
<dbReference type="InterPro" id="IPR051393">
    <property type="entry name" value="ABC_transporter_permease"/>
</dbReference>
<evidence type="ECO:0000256" key="2">
    <source>
        <dbReference type="ARBA" id="ARBA00022448"/>
    </source>
</evidence>
<dbReference type="OrthoDB" id="9788108at2"/>
<dbReference type="InterPro" id="IPR000515">
    <property type="entry name" value="MetI-like"/>
</dbReference>
<dbReference type="PROSITE" id="PS50928">
    <property type="entry name" value="ABC_TM1"/>
    <property type="match status" value="1"/>
</dbReference>
<reference evidence="10" key="1">
    <citation type="submission" date="2018-11" db="EMBL/GenBank/DDBJ databases">
        <title>Complete genome sequence of Paenibacillus sp. ML311-T8.</title>
        <authorList>
            <person name="Nam Y.-D."/>
            <person name="Kang J."/>
            <person name="Chung W.-H."/>
            <person name="Park Y.S."/>
        </authorList>
    </citation>
    <scope>NUCLEOTIDE SEQUENCE [LARGE SCALE GENOMIC DNA]</scope>
    <source>
        <strain evidence="10">ML311-T8</strain>
    </source>
</reference>
<dbReference type="PANTHER" id="PTHR30193">
    <property type="entry name" value="ABC TRANSPORTER PERMEASE PROTEIN"/>
    <property type="match status" value="1"/>
</dbReference>
<feature type="transmembrane region" description="Helical" evidence="7">
    <location>
        <begin position="186"/>
        <end position="208"/>
    </location>
</feature>
<dbReference type="Proteomes" id="UP000426246">
    <property type="component" value="Chromosome"/>
</dbReference>
<protein>
    <submittedName>
        <fullName evidence="9">Sugar ABC transporter permease</fullName>
    </submittedName>
</protein>
<feature type="transmembrane region" description="Helical" evidence="7">
    <location>
        <begin position="5"/>
        <end position="24"/>
    </location>
</feature>
<evidence type="ECO:0000259" key="8">
    <source>
        <dbReference type="PROSITE" id="PS50928"/>
    </source>
</evidence>
<keyword evidence="6 7" id="KW-0472">Membrane</keyword>
<dbReference type="Pfam" id="PF00528">
    <property type="entry name" value="BPD_transp_1"/>
    <property type="match status" value="1"/>
</dbReference>
<feature type="transmembrane region" description="Helical" evidence="7">
    <location>
        <begin position="140"/>
        <end position="165"/>
    </location>
</feature>
<gene>
    <name evidence="9" type="ORF">EHS13_00890</name>
</gene>
<feature type="transmembrane region" description="Helical" evidence="7">
    <location>
        <begin position="92"/>
        <end position="112"/>
    </location>
</feature>
<evidence type="ECO:0000313" key="10">
    <source>
        <dbReference type="Proteomes" id="UP000426246"/>
    </source>
</evidence>
<evidence type="ECO:0000256" key="6">
    <source>
        <dbReference type="ARBA" id="ARBA00023136"/>
    </source>
</evidence>
<evidence type="ECO:0000256" key="1">
    <source>
        <dbReference type="ARBA" id="ARBA00004651"/>
    </source>
</evidence>